<dbReference type="Gene3D" id="3.80.10.10">
    <property type="entry name" value="Ribonuclease Inhibitor"/>
    <property type="match status" value="1"/>
</dbReference>
<keyword evidence="2" id="KW-1185">Reference proteome</keyword>
<evidence type="ECO:0000313" key="1">
    <source>
        <dbReference type="EMBL" id="RPD61546.1"/>
    </source>
</evidence>
<accession>A0A5C2SJE0</accession>
<organism evidence="1 2">
    <name type="scientific">Lentinus tigrinus ALCF2SS1-6</name>
    <dbReference type="NCBI Taxonomy" id="1328759"/>
    <lineage>
        <taxon>Eukaryota</taxon>
        <taxon>Fungi</taxon>
        <taxon>Dikarya</taxon>
        <taxon>Basidiomycota</taxon>
        <taxon>Agaricomycotina</taxon>
        <taxon>Agaricomycetes</taxon>
        <taxon>Polyporales</taxon>
        <taxon>Polyporaceae</taxon>
        <taxon>Lentinus</taxon>
    </lineage>
</organism>
<name>A0A5C2SJE0_9APHY</name>
<sequence>MHSLRTVWMQDELLSEPPIMSHLASLSTLEELCMDSHYSAPDTRVPQITKRFSSLRKLHLTGLGSVDDGTFLSFINPASLQSLTFVWIHLYSDEDIGGMHLRRLLSILSTIRALQLQSIRAAYRGDERSLTNLLIEDRGIRRYLRSLPQGAAYLRSLCDLTSLQRIGLEIDVVIQLSDDFLVQLASSLPNRRA</sequence>
<gene>
    <name evidence="1" type="ORF">L227DRAFT_53005</name>
</gene>
<evidence type="ECO:0008006" key="3">
    <source>
        <dbReference type="Google" id="ProtNLM"/>
    </source>
</evidence>
<dbReference type="OrthoDB" id="2794631at2759"/>
<dbReference type="EMBL" id="ML122261">
    <property type="protein sequence ID" value="RPD61546.1"/>
    <property type="molecule type" value="Genomic_DNA"/>
</dbReference>
<protein>
    <recommendedName>
        <fullName evidence="3">F-box domain-containing protein</fullName>
    </recommendedName>
</protein>
<proteinExistence type="predicted"/>
<reference evidence="1" key="1">
    <citation type="journal article" date="2018" name="Genome Biol. Evol.">
        <title>Genomics and development of Lentinus tigrinus, a white-rot wood-decaying mushroom with dimorphic fruiting bodies.</title>
        <authorList>
            <person name="Wu B."/>
            <person name="Xu Z."/>
            <person name="Knudson A."/>
            <person name="Carlson A."/>
            <person name="Chen N."/>
            <person name="Kovaka S."/>
            <person name="LaButti K."/>
            <person name="Lipzen A."/>
            <person name="Pennachio C."/>
            <person name="Riley R."/>
            <person name="Schakwitz W."/>
            <person name="Umezawa K."/>
            <person name="Ohm R.A."/>
            <person name="Grigoriev I.V."/>
            <person name="Nagy L.G."/>
            <person name="Gibbons J."/>
            <person name="Hibbett D."/>
        </authorList>
    </citation>
    <scope>NUCLEOTIDE SEQUENCE [LARGE SCALE GENOMIC DNA]</scope>
    <source>
        <strain evidence="1">ALCF2SS1-6</strain>
    </source>
</reference>
<dbReference type="SUPFAM" id="SSF52047">
    <property type="entry name" value="RNI-like"/>
    <property type="match status" value="1"/>
</dbReference>
<dbReference type="AlphaFoldDB" id="A0A5C2SJE0"/>
<evidence type="ECO:0000313" key="2">
    <source>
        <dbReference type="Proteomes" id="UP000313359"/>
    </source>
</evidence>
<dbReference type="STRING" id="1328759.A0A5C2SJE0"/>
<dbReference type="Proteomes" id="UP000313359">
    <property type="component" value="Unassembled WGS sequence"/>
</dbReference>
<dbReference type="InterPro" id="IPR032675">
    <property type="entry name" value="LRR_dom_sf"/>
</dbReference>